<evidence type="ECO:0000313" key="2">
    <source>
        <dbReference type="EMBL" id="GAX18554.1"/>
    </source>
</evidence>
<gene>
    <name evidence="2" type="ORF">FisN_10Hh245</name>
</gene>
<dbReference type="GO" id="GO:0016787">
    <property type="term" value="F:hydrolase activity"/>
    <property type="evidence" value="ECO:0007669"/>
    <property type="project" value="InterPro"/>
</dbReference>
<keyword evidence="1" id="KW-0732">Signal</keyword>
<dbReference type="InterPro" id="IPR044999">
    <property type="entry name" value="CbbY-like"/>
</dbReference>
<sequence length="311" mass="34422">MKLTYVLSSFSLFGVAQSFVPTARFGMRSSSRAASNNKNFEFAILFDCDGVILETEELHRVAYNEAFQEFDLTIDGVPVHWSTEYYDILQNSIGGGKQKMFFYFRNTTQTFPHVGDQPPPTTLEAQQELIDQLQTFKNKVYQRIMKEQAEPRPGLLELMDEALADDRVAVGVCSASTKESALQTLDYTLGPERVAKLDVCILGDDVAAKKPDPLIYNVARERLGIEDPNVCIVIEDSLIGLRAANGAGMKCVITYTSGTEHCDFYGEGADAKVPDLGSRKVTLNSILGPLREQGLDAQIMEDIRDPVTVSV</sequence>
<keyword evidence="3" id="KW-1185">Reference proteome</keyword>
<dbReference type="InterPro" id="IPR036412">
    <property type="entry name" value="HAD-like_sf"/>
</dbReference>
<organism evidence="2 3">
    <name type="scientific">Fistulifera solaris</name>
    <name type="common">Oleaginous diatom</name>
    <dbReference type="NCBI Taxonomy" id="1519565"/>
    <lineage>
        <taxon>Eukaryota</taxon>
        <taxon>Sar</taxon>
        <taxon>Stramenopiles</taxon>
        <taxon>Ochrophyta</taxon>
        <taxon>Bacillariophyta</taxon>
        <taxon>Bacillariophyceae</taxon>
        <taxon>Bacillariophycidae</taxon>
        <taxon>Naviculales</taxon>
        <taxon>Naviculaceae</taxon>
        <taxon>Fistulifera</taxon>
    </lineage>
</organism>
<proteinExistence type="predicted"/>
<dbReference type="InterPro" id="IPR006439">
    <property type="entry name" value="HAD-SF_hydro_IA"/>
</dbReference>
<dbReference type="PANTHER" id="PTHR42896">
    <property type="entry name" value="XYLULOSE-1,5-BISPHOSPHATE (XUBP) PHOSPHATASE"/>
    <property type="match status" value="1"/>
</dbReference>
<comment type="caution">
    <text evidence="2">The sequence shown here is derived from an EMBL/GenBank/DDBJ whole genome shotgun (WGS) entry which is preliminary data.</text>
</comment>
<evidence type="ECO:0000313" key="3">
    <source>
        <dbReference type="Proteomes" id="UP000198406"/>
    </source>
</evidence>
<feature type="chain" id="PRO_5013323601" evidence="1">
    <location>
        <begin position="19"/>
        <end position="311"/>
    </location>
</feature>
<dbReference type="Gene3D" id="3.40.50.1000">
    <property type="entry name" value="HAD superfamily/HAD-like"/>
    <property type="match status" value="1"/>
</dbReference>
<dbReference type="Proteomes" id="UP000198406">
    <property type="component" value="Unassembled WGS sequence"/>
</dbReference>
<dbReference type="InterPro" id="IPR023214">
    <property type="entry name" value="HAD_sf"/>
</dbReference>
<dbReference type="Pfam" id="PF00702">
    <property type="entry name" value="Hydrolase"/>
    <property type="match status" value="1"/>
</dbReference>
<dbReference type="InParanoid" id="A0A1Z5JX02"/>
<reference evidence="2 3" key="1">
    <citation type="journal article" date="2015" name="Plant Cell">
        <title>Oil accumulation by the oleaginous diatom Fistulifera solaris as revealed by the genome and transcriptome.</title>
        <authorList>
            <person name="Tanaka T."/>
            <person name="Maeda Y."/>
            <person name="Veluchamy A."/>
            <person name="Tanaka M."/>
            <person name="Abida H."/>
            <person name="Marechal E."/>
            <person name="Bowler C."/>
            <person name="Muto M."/>
            <person name="Sunaga Y."/>
            <person name="Tanaka M."/>
            <person name="Yoshino T."/>
            <person name="Taniguchi T."/>
            <person name="Fukuda Y."/>
            <person name="Nemoto M."/>
            <person name="Matsumoto M."/>
            <person name="Wong P.S."/>
            <person name="Aburatani S."/>
            <person name="Fujibuchi W."/>
        </authorList>
    </citation>
    <scope>NUCLEOTIDE SEQUENCE [LARGE SCALE GENOMIC DNA]</scope>
    <source>
        <strain evidence="2 3">JPCC DA0580</strain>
    </source>
</reference>
<dbReference type="OrthoDB" id="40579at2759"/>
<dbReference type="EMBL" id="BDSP01000131">
    <property type="protein sequence ID" value="GAX18554.1"/>
    <property type="molecule type" value="Genomic_DNA"/>
</dbReference>
<dbReference type="NCBIfam" id="TIGR01509">
    <property type="entry name" value="HAD-SF-IA-v3"/>
    <property type="match status" value="1"/>
</dbReference>
<dbReference type="SUPFAM" id="SSF56784">
    <property type="entry name" value="HAD-like"/>
    <property type="match status" value="1"/>
</dbReference>
<protein>
    <submittedName>
        <fullName evidence="2">Uncharacterized protein</fullName>
    </submittedName>
</protein>
<dbReference type="SFLD" id="SFLDG01129">
    <property type="entry name" value="C1.5:_HAD__Beta-PGM__Phosphata"/>
    <property type="match status" value="1"/>
</dbReference>
<dbReference type="AlphaFoldDB" id="A0A1Z5JX02"/>
<name>A0A1Z5JX02_FISSO</name>
<dbReference type="InterPro" id="IPR023198">
    <property type="entry name" value="PGP-like_dom2"/>
</dbReference>
<accession>A0A1Z5JX02</accession>
<dbReference type="Gene3D" id="1.10.150.240">
    <property type="entry name" value="Putative phosphatase, domain 2"/>
    <property type="match status" value="1"/>
</dbReference>
<dbReference type="PANTHER" id="PTHR42896:SF4">
    <property type="entry name" value="OS08G0485900 PROTEIN"/>
    <property type="match status" value="1"/>
</dbReference>
<evidence type="ECO:0000256" key="1">
    <source>
        <dbReference type="SAM" id="SignalP"/>
    </source>
</evidence>
<feature type="signal peptide" evidence="1">
    <location>
        <begin position="1"/>
        <end position="18"/>
    </location>
</feature>
<dbReference type="SFLD" id="SFLDS00003">
    <property type="entry name" value="Haloacid_Dehalogenase"/>
    <property type="match status" value="1"/>
</dbReference>